<evidence type="ECO:0000256" key="1">
    <source>
        <dbReference type="SAM" id="MobiDB-lite"/>
    </source>
</evidence>
<feature type="region of interest" description="Disordered" evidence="1">
    <location>
        <begin position="156"/>
        <end position="189"/>
    </location>
</feature>
<reference evidence="3" key="1">
    <citation type="submission" date="2015-11" db="EMBL/GenBank/DDBJ databases">
        <title>De novo transcriptome assembly of four potential Pierce s Disease insect vectors from Arizona vineyards.</title>
        <authorList>
            <person name="Tassone E.E."/>
        </authorList>
    </citation>
    <scope>NUCLEOTIDE SEQUENCE</scope>
</reference>
<name>A0A1B6LXC2_9HEMI</name>
<feature type="signal peptide" evidence="2">
    <location>
        <begin position="1"/>
        <end position="19"/>
    </location>
</feature>
<organism evidence="3">
    <name type="scientific">Graphocephala atropunctata</name>
    <dbReference type="NCBI Taxonomy" id="36148"/>
    <lineage>
        <taxon>Eukaryota</taxon>
        <taxon>Metazoa</taxon>
        <taxon>Ecdysozoa</taxon>
        <taxon>Arthropoda</taxon>
        <taxon>Hexapoda</taxon>
        <taxon>Insecta</taxon>
        <taxon>Pterygota</taxon>
        <taxon>Neoptera</taxon>
        <taxon>Paraneoptera</taxon>
        <taxon>Hemiptera</taxon>
        <taxon>Auchenorrhyncha</taxon>
        <taxon>Membracoidea</taxon>
        <taxon>Cicadellidae</taxon>
        <taxon>Cicadellinae</taxon>
        <taxon>Cicadellini</taxon>
        <taxon>Graphocephala</taxon>
    </lineage>
</organism>
<evidence type="ECO:0000313" key="3">
    <source>
        <dbReference type="EMBL" id="JAT28274.1"/>
    </source>
</evidence>
<keyword evidence="2" id="KW-0732">Signal</keyword>
<evidence type="ECO:0000256" key="2">
    <source>
        <dbReference type="SAM" id="SignalP"/>
    </source>
</evidence>
<feature type="chain" id="PRO_5008587857" evidence="2">
    <location>
        <begin position="20"/>
        <end position="189"/>
    </location>
</feature>
<proteinExistence type="predicted"/>
<gene>
    <name evidence="3" type="ORF">g.15755</name>
</gene>
<accession>A0A1B6LXC2</accession>
<dbReference type="EMBL" id="GEBQ01011703">
    <property type="protein sequence ID" value="JAT28274.1"/>
    <property type="molecule type" value="Transcribed_RNA"/>
</dbReference>
<feature type="compositionally biased region" description="Basic and acidic residues" evidence="1">
    <location>
        <begin position="171"/>
        <end position="189"/>
    </location>
</feature>
<protein>
    <submittedName>
        <fullName evidence="3">Uncharacterized protein</fullName>
    </submittedName>
</protein>
<dbReference type="AlphaFoldDB" id="A0A1B6LXC2"/>
<sequence length="189" mass="22619">MYSSFVGLVGLCFVSNCHCHSIVAEYKHLDKKVMNILFRPASEEDWDKMLKAVEYYIMKLMNHGLRISERMEIDKQMVKKILNYGQPKFMNYTLNEKELLKEIFIPEDKIQTFYNLREELERTWVEFVKIAKSVKWPKVTKKPYILQGAFHGRRLGRRKGRKNPYPLQNNKKKEETIEIYETKESKSDD</sequence>